<evidence type="ECO:0000313" key="2">
    <source>
        <dbReference type="Proteomes" id="UP000800038"/>
    </source>
</evidence>
<dbReference type="AlphaFoldDB" id="A0A6A5SZG4"/>
<evidence type="ECO:0000313" key="1">
    <source>
        <dbReference type="EMBL" id="KAF1942317.1"/>
    </source>
</evidence>
<dbReference type="Proteomes" id="UP000800038">
    <property type="component" value="Unassembled WGS sequence"/>
</dbReference>
<reference evidence="1" key="1">
    <citation type="journal article" date="2020" name="Stud. Mycol.">
        <title>101 Dothideomycetes genomes: a test case for predicting lifestyles and emergence of pathogens.</title>
        <authorList>
            <person name="Haridas S."/>
            <person name="Albert R."/>
            <person name="Binder M."/>
            <person name="Bloem J."/>
            <person name="Labutti K."/>
            <person name="Salamov A."/>
            <person name="Andreopoulos B."/>
            <person name="Baker S."/>
            <person name="Barry K."/>
            <person name="Bills G."/>
            <person name="Bluhm B."/>
            <person name="Cannon C."/>
            <person name="Castanera R."/>
            <person name="Culley D."/>
            <person name="Daum C."/>
            <person name="Ezra D."/>
            <person name="Gonzalez J."/>
            <person name="Henrissat B."/>
            <person name="Kuo A."/>
            <person name="Liang C."/>
            <person name="Lipzen A."/>
            <person name="Lutzoni F."/>
            <person name="Magnuson J."/>
            <person name="Mondo S."/>
            <person name="Nolan M."/>
            <person name="Ohm R."/>
            <person name="Pangilinan J."/>
            <person name="Park H.-J."/>
            <person name="Ramirez L."/>
            <person name="Alfaro M."/>
            <person name="Sun H."/>
            <person name="Tritt A."/>
            <person name="Yoshinaga Y."/>
            <person name="Zwiers L.-H."/>
            <person name="Turgeon B."/>
            <person name="Goodwin S."/>
            <person name="Spatafora J."/>
            <person name="Crous P."/>
            <person name="Grigoriev I."/>
        </authorList>
    </citation>
    <scope>NUCLEOTIDE SEQUENCE</scope>
    <source>
        <strain evidence="1">CBS 161.51</strain>
    </source>
</reference>
<dbReference type="EMBL" id="ML976036">
    <property type="protein sequence ID" value="KAF1942317.1"/>
    <property type="molecule type" value="Genomic_DNA"/>
</dbReference>
<sequence length="365" mass="40616">MNIPLVPITRIDPEADYAISLGFMRVRVKQFLSGALHGKMLSELLPLSQPSRQIVLEQIDHFEIFLQCLRKAELKNGVRIMPGQVFAAANNVQVTALRGFHGLSIRVVVNAGCLERAMKPLLEHFRMFHGLLNEGCITGEEDSLHARGIEASIAAPRNAENTTFHEFISRGTPIPMMGHPGLDGSPLQELRAIENINHVFVRLQGQGKTVYASVGAAERASPRDDIMLLLSFDNTHPEMVGICDLIFGLHCIFGARVDDESLDKPERLGVVRYGMDLVEQTVGNFEHRPAADTVLYRDAIEMCVMPLAYDSFDNKATFIESIATFSTQFATMIDSQRRLLKWAVPPSLIPPRLLERGILELMADC</sequence>
<proteinExistence type="predicted"/>
<keyword evidence="2" id="KW-1185">Reference proteome</keyword>
<accession>A0A6A5SZG4</accession>
<dbReference type="OrthoDB" id="3893333at2759"/>
<protein>
    <submittedName>
        <fullName evidence="1">Uncharacterized protein</fullName>
    </submittedName>
</protein>
<organism evidence="1 2">
    <name type="scientific">Clathrospora elynae</name>
    <dbReference type="NCBI Taxonomy" id="706981"/>
    <lineage>
        <taxon>Eukaryota</taxon>
        <taxon>Fungi</taxon>
        <taxon>Dikarya</taxon>
        <taxon>Ascomycota</taxon>
        <taxon>Pezizomycotina</taxon>
        <taxon>Dothideomycetes</taxon>
        <taxon>Pleosporomycetidae</taxon>
        <taxon>Pleosporales</taxon>
        <taxon>Diademaceae</taxon>
        <taxon>Clathrospora</taxon>
    </lineage>
</organism>
<name>A0A6A5SZG4_9PLEO</name>
<gene>
    <name evidence="1" type="ORF">EJ02DRAFT_511750</name>
</gene>